<organism evidence="1 2">
    <name type="scientific">Steinernema carpocapsae</name>
    <name type="common">Entomopathogenic nematode</name>
    <dbReference type="NCBI Taxonomy" id="34508"/>
    <lineage>
        <taxon>Eukaryota</taxon>
        <taxon>Metazoa</taxon>
        <taxon>Ecdysozoa</taxon>
        <taxon>Nematoda</taxon>
        <taxon>Chromadorea</taxon>
        <taxon>Rhabditida</taxon>
        <taxon>Tylenchina</taxon>
        <taxon>Panagrolaimomorpha</taxon>
        <taxon>Strongyloidoidea</taxon>
        <taxon>Steinernematidae</taxon>
        <taxon>Steinernema</taxon>
    </lineage>
</organism>
<dbReference type="AlphaFoldDB" id="A0A4U5P099"/>
<dbReference type="Proteomes" id="UP000298663">
    <property type="component" value="Unassembled WGS sequence"/>
</dbReference>
<keyword evidence="2" id="KW-1185">Reference proteome</keyword>
<comment type="caution">
    <text evidence="1">The sequence shown here is derived from an EMBL/GenBank/DDBJ whole genome shotgun (WGS) entry which is preliminary data.</text>
</comment>
<sequence>MSSPAFRCVKNLSFLVDKFKVDLKNWERLMDVLSHYRLGYVRLKDYNNSWFFPRTPKLPKTHAQKLVPILNNLRSNLAMVRMKVIE</sequence>
<proteinExistence type="predicted"/>
<reference evidence="1 2" key="1">
    <citation type="journal article" date="2015" name="Genome Biol.">
        <title>Comparative genomics of Steinernema reveals deeply conserved gene regulatory networks.</title>
        <authorList>
            <person name="Dillman A.R."/>
            <person name="Macchietto M."/>
            <person name="Porter C.F."/>
            <person name="Rogers A."/>
            <person name="Williams B."/>
            <person name="Antoshechkin I."/>
            <person name="Lee M.M."/>
            <person name="Goodwin Z."/>
            <person name="Lu X."/>
            <person name="Lewis E.E."/>
            <person name="Goodrich-Blair H."/>
            <person name="Stock S.P."/>
            <person name="Adams B.J."/>
            <person name="Sternberg P.W."/>
            <person name="Mortazavi A."/>
        </authorList>
    </citation>
    <scope>NUCLEOTIDE SEQUENCE [LARGE SCALE GENOMIC DNA]</scope>
    <source>
        <strain evidence="1 2">ALL</strain>
    </source>
</reference>
<name>A0A4U5P099_STECR</name>
<protein>
    <submittedName>
        <fullName evidence="1">Uncharacterized protein</fullName>
    </submittedName>
</protein>
<evidence type="ECO:0000313" key="1">
    <source>
        <dbReference type="EMBL" id="TKR89111.1"/>
    </source>
</evidence>
<evidence type="ECO:0000313" key="2">
    <source>
        <dbReference type="Proteomes" id="UP000298663"/>
    </source>
</evidence>
<gene>
    <name evidence="1" type="ORF">L596_013260</name>
</gene>
<dbReference type="EMBL" id="AZBU02000003">
    <property type="protein sequence ID" value="TKR89111.1"/>
    <property type="molecule type" value="Genomic_DNA"/>
</dbReference>
<accession>A0A4U5P099</accession>
<reference evidence="1 2" key="2">
    <citation type="journal article" date="2019" name="G3 (Bethesda)">
        <title>Hybrid Assembly of the Genome of the Entomopathogenic Nematode Steinernema carpocapsae Identifies the X-Chromosome.</title>
        <authorList>
            <person name="Serra L."/>
            <person name="Macchietto M."/>
            <person name="Macias-Munoz A."/>
            <person name="McGill C.J."/>
            <person name="Rodriguez I.M."/>
            <person name="Rodriguez B."/>
            <person name="Murad R."/>
            <person name="Mortazavi A."/>
        </authorList>
    </citation>
    <scope>NUCLEOTIDE SEQUENCE [LARGE SCALE GENOMIC DNA]</scope>
    <source>
        <strain evidence="1 2">ALL</strain>
    </source>
</reference>